<evidence type="ECO:0000313" key="2">
    <source>
        <dbReference type="EMBL" id="KAF4443018.1"/>
    </source>
</evidence>
<dbReference type="OrthoDB" id="3596450at2759"/>
<dbReference type="Proteomes" id="UP000536711">
    <property type="component" value="Unassembled WGS sequence"/>
</dbReference>
<organism evidence="2 3">
    <name type="scientific">Fusarium acutatum</name>
    <dbReference type="NCBI Taxonomy" id="78861"/>
    <lineage>
        <taxon>Eukaryota</taxon>
        <taxon>Fungi</taxon>
        <taxon>Dikarya</taxon>
        <taxon>Ascomycota</taxon>
        <taxon>Pezizomycotina</taxon>
        <taxon>Sordariomycetes</taxon>
        <taxon>Hypocreomycetidae</taxon>
        <taxon>Hypocreales</taxon>
        <taxon>Nectriaceae</taxon>
        <taxon>Fusarium</taxon>
        <taxon>Fusarium fujikuroi species complex</taxon>
    </lineage>
</organism>
<gene>
    <name evidence="2" type="ORF">FACUT_1570</name>
</gene>
<proteinExistence type="predicted"/>
<keyword evidence="3" id="KW-1185">Reference proteome</keyword>
<comment type="caution">
    <text evidence="2">The sequence shown here is derived from an EMBL/GenBank/DDBJ whole genome shotgun (WGS) entry which is preliminary data.</text>
</comment>
<name>A0A8H4K585_9HYPO</name>
<protein>
    <submittedName>
        <fullName evidence="2">Tetracycline resistance</fullName>
    </submittedName>
</protein>
<evidence type="ECO:0000313" key="3">
    <source>
        <dbReference type="Proteomes" id="UP000536711"/>
    </source>
</evidence>
<accession>A0A8H4K585</accession>
<sequence length="177" mass="20386">MRSWKTGFKHPVTDDPDIEGHLYEYEGSRYAFPSAILPRNKSDPWCPLVKPYGDMFCMDASNLESFPERSLDMMLLAPFFRTNKFTVIGDWNIAFKFDDSWINNFPSTWLDLAQEEISLRRWLAWTLFYEENAVNARPSCRDLLTKVFESDNEDGVDSDDRGAEENDGGDTSQGVGE</sequence>
<evidence type="ECO:0000256" key="1">
    <source>
        <dbReference type="SAM" id="MobiDB-lite"/>
    </source>
</evidence>
<reference evidence="2 3" key="1">
    <citation type="submission" date="2020-01" db="EMBL/GenBank/DDBJ databases">
        <title>Identification and distribution of gene clusters putatively required for synthesis of sphingolipid metabolism inhibitors in phylogenetically diverse species of the filamentous fungus Fusarium.</title>
        <authorList>
            <person name="Kim H.-S."/>
            <person name="Busman M."/>
            <person name="Brown D.W."/>
            <person name="Divon H."/>
            <person name="Uhlig S."/>
            <person name="Proctor R.H."/>
        </authorList>
    </citation>
    <scope>NUCLEOTIDE SEQUENCE [LARGE SCALE GENOMIC DNA]</scope>
    <source>
        <strain evidence="2 3">NRRL 13308</strain>
    </source>
</reference>
<dbReference type="EMBL" id="JAADJF010000035">
    <property type="protein sequence ID" value="KAF4443018.1"/>
    <property type="molecule type" value="Genomic_DNA"/>
</dbReference>
<feature type="region of interest" description="Disordered" evidence="1">
    <location>
        <begin position="151"/>
        <end position="177"/>
    </location>
</feature>
<dbReference type="AlphaFoldDB" id="A0A8H4K585"/>